<dbReference type="AlphaFoldDB" id="A0A5N6L0U0"/>
<gene>
    <name evidence="1" type="ORF">FH972_025056</name>
</gene>
<dbReference type="Proteomes" id="UP000327013">
    <property type="component" value="Unassembled WGS sequence"/>
</dbReference>
<comment type="caution">
    <text evidence="1">The sequence shown here is derived from an EMBL/GenBank/DDBJ whole genome shotgun (WGS) entry which is preliminary data.</text>
</comment>
<protein>
    <submittedName>
        <fullName evidence="1">Uncharacterized protein</fullName>
    </submittedName>
</protein>
<organism evidence="1 2">
    <name type="scientific">Carpinus fangiana</name>
    <dbReference type="NCBI Taxonomy" id="176857"/>
    <lineage>
        <taxon>Eukaryota</taxon>
        <taxon>Viridiplantae</taxon>
        <taxon>Streptophyta</taxon>
        <taxon>Embryophyta</taxon>
        <taxon>Tracheophyta</taxon>
        <taxon>Spermatophyta</taxon>
        <taxon>Magnoliopsida</taxon>
        <taxon>eudicotyledons</taxon>
        <taxon>Gunneridae</taxon>
        <taxon>Pentapetalae</taxon>
        <taxon>rosids</taxon>
        <taxon>fabids</taxon>
        <taxon>Fagales</taxon>
        <taxon>Betulaceae</taxon>
        <taxon>Carpinus</taxon>
    </lineage>
</organism>
<keyword evidence="2" id="KW-1185">Reference proteome</keyword>
<evidence type="ECO:0000313" key="1">
    <source>
        <dbReference type="EMBL" id="KAB8437377.1"/>
    </source>
</evidence>
<sequence length="99" mass="10645">MEANCEAAAAWASEATEAACEERDEAAESADFASTWARKARTARAWECESCIFALVAIQRGRSDQRGSKGNGVLEGGGFCEIAIEAGKQMTRRKKKGAR</sequence>
<evidence type="ECO:0000313" key="2">
    <source>
        <dbReference type="Proteomes" id="UP000327013"/>
    </source>
</evidence>
<reference evidence="1 2" key="1">
    <citation type="submission" date="2019-06" db="EMBL/GenBank/DDBJ databases">
        <title>A chromosomal-level reference genome of Carpinus fangiana (Coryloideae, Betulaceae).</title>
        <authorList>
            <person name="Yang X."/>
            <person name="Wang Z."/>
            <person name="Zhang L."/>
            <person name="Hao G."/>
            <person name="Liu J."/>
            <person name="Yang Y."/>
        </authorList>
    </citation>
    <scope>NUCLEOTIDE SEQUENCE [LARGE SCALE GENOMIC DNA]</scope>
    <source>
        <strain evidence="1">Cfa_2016G</strain>
        <tissue evidence="1">Leaf</tissue>
    </source>
</reference>
<dbReference type="EMBL" id="VIBQ01000036">
    <property type="protein sequence ID" value="KAB8437377.1"/>
    <property type="molecule type" value="Genomic_DNA"/>
</dbReference>
<name>A0A5N6L0U0_9ROSI</name>
<accession>A0A5N6L0U0</accession>
<proteinExistence type="predicted"/>